<evidence type="ECO:0000313" key="2">
    <source>
        <dbReference type="Proteomes" id="UP000749646"/>
    </source>
</evidence>
<dbReference type="AlphaFoldDB" id="A0A9P6IXR9"/>
<gene>
    <name evidence="1" type="ORF">BGZ65_005051</name>
</gene>
<proteinExistence type="predicted"/>
<dbReference type="EMBL" id="JAAAHW010006957">
    <property type="protein sequence ID" value="KAF9952798.1"/>
    <property type="molecule type" value="Genomic_DNA"/>
</dbReference>
<comment type="caution">
    <text evidence="1">The sequence shown here is derived from an EMBL/GenBank/DDBJ whole genome shotgun (WGS) entry which is preliminary data.</text>
</comment>
<organism evidence="1 2">
    <name type="scientific">Modicella reniformis</name>
    <dbReference type="NCBI Taxonomy" id="1440133"/>
    <lineage>
        <taxon>Eukaryota</taxon>
        <taxon>Fungi</taxon>
        <taxon>Fungi incertae sedis</taxon>
        <taxon>Mucoromycota</taxon>
        <taxon>Mortierellomycotina</taxon>
        <taxon>Mortierellomycetes</taxon>
        <taxon>Mortierellales</taxon>
        <taxon>Mortierellaceae</taxon>
        <taxon>Modicella</taxon>
    </lineage>
</organism>
<dbReference type="Proteomes" id="UP000749646">
    <property type="component" value="Unassembled WGS sequence"/>
</dbReference>
<reference evidence="1" key="1">
    <citation type="journal article" date="2020" name="Fungal Divers.">
        <title>Resolving the Mortierellaceae phylogeny through synthesis of multi-gene phylogenetics and phylogenomics.</title>
        <authorList>
            <person name="Vandepol N."/>
            <person name="Liber J."/>
            <person name="Desiro A."/>
            <person name="Na H."/>
            <person name="Kennedy M."/>
            <person name="Barry K."/>
            <person name="Grigoriev I.V."/>
            <person name="Miller A.N."/>
            <person name="O'Donnell K."/>
            <person name="Stajich J.E."/>
            <person name="Bonito G."/>
        </authorList>
    </citation>
    <scope>NUCLEOTIDE SEQUENCE</scope>
    <source>
        <strain evidence="1">MES-2147</strain>
    </source>
</reference>
<protein>
    <submittedName>
        <fullName evidence="1">Uncharacterized protein</fullName>
    </submittedName>
</protein>
<accession>A0A9P6IXR9</accession>
<name>A0A9P6IXR9_9FUNG</name>
<keyword evidence="2" id="KW-1185">Reference proteome</keyword>
<sequence length="342" mass="39226">MKGQDLQATNIIQSINQHLDRLHVEHKTFQEQSFQMQKEMLQMQEETLERLAIIQARFGIIASNLHMIVTPEGHVKWVCFDHYRANYRESAIQQLREVVELNRGKYIEETGRIEIEIRSNTLAKQFFDTLVKARGIQELDITLQWDATMDDLRLLAKAVTKAIVISLTVDGDSLHSDLIQSCWHPILESERSISKAFHRISKPSLILAQKFRVFSMKLEVSSDEKTLQSFQNILEQHGSLLTALDLKLPREYWVAEAISIILRRLQKLESLRINSGKCSIAANVSQGKMQTTGLIIEELANLAADLKSIQKAHQRHRFFILTYFARKSTVGVVGYIVASVFK</sequence>
<evidence type="ECO:0000313" key="1">
    <source>
        <dbReference type="EMBL" id="KAF9952798.1"/>
    </source>
</evidence>